<keyword evidence="1" id="KW-0812">Transmembrane</keyword>
<dbReference type="PROSITE" id="PS50125">
    <property type="entry name" value="GUANYLATE_CYCLASE_2"/>
    <property type="match status" value="1"/>
</dbReference>
<dbReference type="Proteomes" id="UP000037425">
    <property type="component" value="Unassembled WGS sequence"/>
</dbReference>
<dbReference type="GO" id="GO:0004016">
    <property type="term" value="F:adenylate cyclase activity"/>
    <property type="evidence" value="ECO:0007669"/>
    <property type="project" value="UniProtKB-ARBA"/>
</dbReference>
<dbReference type="InterPro" id="IPR029787">
    <property type="entry name" value="Nucleotide_cyclase"/>
</dbReference>
<comment type="caution">
    <text evidence="3">The sequence shown here is derived from an EMBL/GenBank/DDBJ whole genome shotgun (WGS) entry which is preliminary data.</text>
</comment>
<dbReference type="Gene3D" id="3.30.70.1230">
    <property type="entry name" value="Nucleotide cyclase"/>
    <property type="match status" value="1"/>
</dbReference>
<evidence type="ECO:0000313" key="4">
    <source>
        <dbReference type="Proteomes" id="UP000037425"/>
    </source>
</evidence>
<dbReference type="SMART" id="SM00044">
    <property type="entry name" value="CYCc"/>
    <property type="match status" value="1"/>
</dbReference>
<evidence type="ECO:0000256" key="1">
    <source>
        <dbReference type="SAM" id="Phobius"/>
    </source>
</evidence>
<dbReference type="PATRIC" id="fig|106592.7.peg.7136"/>
<keyword evidence="1" id="KW-0472">Membrane</keyword>
<dbReference type="PANTHER" id="PTHR43081">
    <property type="entry name" value="ADENYLATE CYCLASE, TERMINAL-DIFFERENTIATION SPECIFIC-RELATED"/>
    <property type="match status" value="1"/>
</dbReference>
<reference evidence="4" key="1">
    <citation type="submission" date="2015-07" db="EMBL/GenBank/DDBJ databases">
        <title>Whole genome sequence of an Ensifer adhaerens strain isolated from a cave pool in the Wind Cave National Park.</title>
        <authorList>
            <person name="Eng W.W.H."/>
            <person name="Gan H.M."/>
            <person name="Barton H.A."/>
            <person name="Savka M.A."/>
        </authorList>
    </citation>
    <scope>NUCLEOTIDE SEQUENCE [LARGE SCALE GENOMIC DNA]</scope>
    <source>
        <strain evidence="4">SD006</strain>
    </source>
</reference>
<feature type="domain" description="Guanylate cyclase" evidence="2">
    <location>
        <begin position="254"/>
        <end position="381"/>
    </location>
</feature>
<dbReference type="GO" id="GO:0035556">
    <property type="term" value="P:intracellular signal transduction"/>
    <property type="evidence" value="ECO:0007669"/>
    <property type="project" value="InterPro"/>
</dbReference>
<dbReference type="Pfam" id="PF00211">
    <property type="entry name" value="Guanylate_cyc"/>
    <property type="match status" value="1"/>
</dbReference>
<feature type="transmembrane region" description="Helical" evidence="1">
    <location>
        <begin position="72"/>
        <end position="92"/>
    </location>
</feature>
<evidence type="ECO:0000313" key="3">
    <source>
        <dbReference type="EMBL" id="KOF18570.1"/>
    </source>
</evidence>
<dbReference type="InterPro" id="IPR001054">
    <property type="entry name" value="A/G_cyclase"/>
</dbReference>
<dbReference type="CDD" id="cd07302">
    <property type="entry name" value="CHD"/>
    <property type="match status" value="1"/>
</dbReference>
<accession>A0A0L8BVJ0</accession>
<gene>
    <name evidence="3" type="ORF">AC244_14395</name>
</gene>
<feature type="transmembrane region" description="Helical" evidence="1">
    <location>
        <begin position="170"/>
        <end position="203"/>
    </location>
</feature>
<feature type="transmembrane region" description="Helical" evidence="1">
    <location>
        <begin position="46"/>
        <end position="65"/>
    </location>
</feature>
<dbReference type="GO" id="GO:0009190">
    <property type="term" value="P:cyclic nucleotide biosynthetic process"/>
    <property type="evidence" value="ECO:0007669"/>
    <property type="project" value="InterPro"/>
</dbReference>
<name>A0A0L8BVJ0_ENSAD</name>
<organism evidence="3 4">
    <name type="scientific">Ensifer adhaerens</name>
    <name type="common">Sinorhizobium morelense</name>
    <dbReference type="NCBI Taxonomy" id="106592"/>
    <lineage>
        <taxon>Bacteria</taxon>
        <taxon>Pseudomonadati</taxon>
        <taxon>Pseudomonadota</taxon>
        <taxon>Alphaproteobacteria</taxon>
        <taxon>Hyphomicrobiales</taxon>
        <taxon>Rhizobiaceae</taxon>
        <taxon>Sinorhizobium/Ensifer group</taxon>
        <taxon>Ensifer</taxon>
    </lineage>
</organism>
<feature type="transmembrane region" description="Helical" evidence="1">
    <location>
        <begin position="104"/>
        <end position="123"/>
    </location>
</feature>
<dbReference type="PANTHER" id="PTHR43081:SF1">
    <property type="entry name" value="ADENYLATE CYCLASE, TERMINAL-DIFFERENTIATION SPECIFIC"/>
    <property type="match status" value="1"/>
</dbReference>
<feature type="transmembrane region" description="Helical" evidence="1">
    <location>
        <begin position="130"/>
        <end position="150"/>
    </location>
</feature>
<sequence>MAEPTSRALAFAERRGFKLAVYGRTVAASLMAGAALWGYYYPNNLWIAGLFLLFAAIGLLPLAAVDTRYEIAARFAFFAMDALLISAVISFAPLSSGDDVPQNLVFLTSRVHFYYIVIVASVLTLSPRLVIWTGAWSVAGLVASIAWIIFNMGDFLSYEDLPLAPNRDAFYSVVLSPSFLGMASRLQEVLIIGAVTGIAALAVHRARHVVQARAVAETGRRRMQRIFGKYVPPHVVQELASNEGYLRPQMRDATLLFADVEEFTAIAEKLPPEVLISVLNELFSATAAVVAGNGGLVVSYMGDAFVASFNAPLPVDDHAERAVAAARDILRLTDESEFGGHRLRLRIGVASGPVAAGTVGSDDRLSYTLYGDTVNLAQRLESLNKEYGTSCLLSGETAIAAGSDCGLKYLGSTNVRNRQRQVDLYVLTD</sequence>
<dbReference type="SUPFAM" id="SSF55073">
    <property type="entry name" value="Nucleotide cyclase"/>
    <property type="match status" value="1"/>
</dbReference>
<keyword evidence="1" id="KW-1133">Transmembrane helix</keyword>
<feature type="transmembrane region" description="Helical" evidence="1">
    <location>
        <begin position="21"/>
        <end position="40"/>
    </location>
</feature>
<evidence type="ECO:0000259" key="2">
    <source>
        <dbReference type="PROSITE" id="PS50125"/>
    </source>
</evidence>
<dbReference type="EMBL" id="LGAP01000007">
    <property type="protein sequence ID" value="KOF18570.1"/>
    <property type="molecule type" value="Genomic_DNA"/>
</dbReference>
<dbReference type="AlphaFoldDB" id="A0A0L8BVJ0"/>
<dbReference type="InterPro" id="IPR050697">
    <property type="entry name" value="Adenylyl/Guanylyl_Cyclase_3/4"/>
</dbReference>
<proteinExistence type="predicted"/>
<protein>
    <submittedName>
        <fullName evidence="3">Adenylate cyclase</fullName>
    </submittedName>
</protein>